<reference evidence="1" key="1">
    <citation type="journal article" date="2014" name="Int. J. Syst. Evol. Microbiol.">
        <title>Complete genome sequence of Corynebacterium casei LMG S-19264T (=DSM 44701T), isolated from a smear-ripened cheese.</title>
        <authorList>
            <consortium name="US DOE Joint Genome Institute (JGI-PGF)"/>
            <person name="Walter F."/>
            <person name="Albersmeier A."/>
            <person name="Kalinowski J."/>
            <person name="Ruckert C."/>
        </authorList>
    </citation>
    <scope>NUCLEOTIDE SEQUENCE</scope>
    <source>
        <strain evidence="1">JCM 4714</strain>
    </source>
</reference>
<name>A0A918YNE2_9ACTN</name>
<dbReference type="EMBL" id="BMVG01000018">
    <property type="protein sequence ID" value="GHE08871.1"/>
    <property type="molecule type" value="Genomic_DNA"/>
</dbReference>
<gene>
    <name evidence="1" type="ORF">GCM10010339_59190</name>
</gene>
<sequence length="85" mass="8976">MSVDSRPFRRESLDVEQGPVKPIPVDVWCPSSNALAPGRTVFVARSPAPGCTYVTRARAELAAAGLVEGLEVGDAHGRGDDGDDR</sequence>
<evidence type="ECO:0000313" key="1">
    <source>
        <dbReference type="EMBL" id="GHE08871.1"/>
    </source>
</evidence>
<organism evidence="1 2">
    <name type="scientific">Streptomyces alanosinicus</name>
    <dbReference type="NCBI Taxonomy" id="68171"/>
    <lineage>
        <taxon>Bacteria</taxon>
        <taxon>Bacillati</taxon>
        <taxon>Actinomycetota</taxon>
        <taxon>Actinomycetes</taxon>
        <taxon>Kitasatosporales</taxon>
        <taxon>Streptomycetaceae</taxon>
        <taxon>Streptomyces</taxon>
    </lineage>
</organism>
<dbReference type="Proteomes" id="UP000655443">
    <property type="component" value="Unassembled WGS sequence"/>
</dbReference>
<proteinExistence type="predicted"/>
<protein>
    <submittedName>
        <fullName evidence="1">Uncharacterized protein</fullName>
    </submittedName>
</protein>
<comment type="caution">
    <text evidence="1">The sequence shown here is derived from an EMBL/GenBank/DDBJ whole genome shotgun (WGS) entry which is preliminary data.</text>
</comment>
<accession>A0A918YNE2</accession>
<reference evidence="1" key="2">
    <citation type="submission" date="2020-09" db="EMBL/GenBank/DDBJ databases">
        <authorList>
            <person name="Sun Q."/>
            <person name="Ohkuma M."/>
        </authorList>
    </citation>
    <scope>NUCLEOTIDE SEQUENCE</scope>
    <source>
        <strain evidence="1">JCM 4714</strain>
    </source>
</reference>
<dbReference type="AlphaFoldDB" id="A0A918YNE2"/>
<keyword evidence="2" id="KW-1185">Reference proteome</keyword>
<evidence type="ECO:0000313" key="2">
    <source>
        <dbReference type="Proteomes" id="UP000655443"/>
    </source>
</evidence>